<evidence type="ECO:0000256" key="3">
    <source>
        <dbReference type="ARBA" id="ARBA00023127"/>
    </source>
</evidence>
<dbReference type="Proteomes" id="UP001642540">
    <property type="component" value="Unassembled WGS sequence"/>
</dbReference>
<protein>
    <recommendedName>
        <fullName evidence="2">Cyclin-Q</fullName>
    </recommendedName>
    <alternativeName>
        <fullName evidence="4">Cyclin-related protein FAM58A</fullName>
    </alternativeName>
</protein>
<dbReference type="InterPro" id="IPR043198">
    <property type="entry name" value="Cyclin/Ssn8"/>
</dbReference>
<dbReference type="Pfam" id="PF00134">
    <property type="entry name" value="Cyclin_N"/>
    <property type="match status" value="1"/>
</dbReference>
<dbReference type="InterPro" id="IPR036915">
    <property type="entry name" value="Cyclin-like_sf"/>
</dbReference>
<evidence type="ECO:0000313" key="8">
    <source>
        <dbReference type="Proteomes" id="UP001642540"/>
    </source>
</evidence>
<gene>
    <name evidence="7" type="ORF">ODALV1_LOCUS7338</name>
</gene>
<dbReference type="PANTHER" id="PTHR10026">
    <property type="entry name" value="CYCLIN"/>
    <property type="match status" value="1"/>
</dbReference>
<evidence type="ECO:0000256" key="2">
    <source>
        <dbReference type="ARBA" id="ARBA00019501"/>
    </source>
</evidence>
<evidence type="ECO:0000256" key="1">
    <source>
        <dbReference type="ARBA" id="ARBA00010390"/>
    </source>
</evidence>
<reference evidence="7 8" key="1">
    <citation type="submission" date="2024-08" db="EMBL/GenBank/DDBJ databases">
        <authorList>
            <person name="Cucini C."/>
            <person name="Frati F."/>
        </authorList>
    </citation>
    <scope>NUCLEOTIDE SEQUENCE [LARGE SCALE GENOMIC DNA]</scope>
</reference>
<dbReference type="InterPro" id="IPR048055">
    <property type="entry name" value="Cyclin-Q_first_cyclin_box"/>
</dbReference>
<dbReference type="Gene3D" id="1.10.472.10">
    <property type="entry name" value="Cyclin-like"/>
    <property type="match status" value="2"/>
</dbReference>
<name>A0ABP1Q955_9HEXA</name>
<keyword evidence="8" id="KW-1185">Reference proteome</keyword>
<evidence type="ECO:0000256" key="4">
    <source>
        <dbReference type="ARBA" id="ARBA00032419"/>
    </source>
</evidence>
<dbReference type="CDD" id="cd20534">
    <property type="entry name" value="CYCLIN_CCNM_CCNQ_rpt1"/>
    <property type="match status" value="1"/>
</dbReference>
<comment type="caution">
    <text evidence="7">The sequence shown here is derived from an EMBL/GenBank/DDBJ whole genome shotgun (WGS) entry which is preliminary data.</text>
</comment>
<accession>A0ABP1Q955</accession>
<dbReference type="InterPro" id="IPR013763">
    <property type="entry name" value="Cyclin-like_dom"/>
</dbReference>
<keyword evidence="3 5" id="KW-0195">Cyclin</keyword>
<dbReference type="InterPro" id="IPR048053">
    <property type="entry name" value="Cyclin-Q_second_cyclin_box"/>
</dbReference>
<comment type="similarity">
    <text evidence="1">Belongs to the cyclin family. Cyclin-like FAM58 subfamily.</text>
</comment>
<dbReference type="SMART" id="SM00385">
    <property type="entry name" value="CYCLIN"/>
    <property type="match status" value="1"/>
</dbReference>
<evidence type="ECO:0000313" key="7">
    <source>
        <dbReference type="EMBL" id="CAL8089333.1"/>
    </source>
</evidence>
<dbReference type="InterPro" id="IPR006671">
    <property type="entry name" value="Cyclin_N"/>
</dbReference>
<organism evidence="7 8">
    <name type="scientific">Orchesella dallaii</name>
    <dbReference type="NCBI Taxonomy" id="48710"/>
    <lineage>
        <taxon>Eukaryota</taxon>
        <taxon>Metazoa</taxon>
        <taxon>Ecdysozoa</taxon>
        <taxon>Arthropoda</taxon>
        <taxon>Hexapoda</taxon>
        <taxon>Collembola</taxon>
        <taxon>Entomobryomorpha</taxon>
        <taxon>Entomobryoidea</taxon>
        <taxon>Orchesellidae</taxon>
        <taxon>Orchesellinae</taxon>
        <taxon>Orchesella</taxon>
    </lineage>
</organism>
<dbReference type="PIRSF" id="PIRSF028758">
    <property type="entry name" value="Cyclin, C/H/G types"/>
    <property type="match status" value="1"/>
</dbReference>
<feature type="domain" description="Cyclin-like" evidence="6">
    <location>
        <begin position="45"/>
        <end position="143"/>
    </location>
</feature>
<dbReference type="CDD" id="cd20535">
    <property type="entry name" value="CYCLIN_CCNM_CCNQ_rpt2"/>
    <property type="match status" value="1"/>
</dbReference>
<dbReference type="SUPFAM" id="SSF47954">
    <property type="entry name" value="Cyclin-like"/>
    <property type="match status" value="2"/>
</dbReference>
<evidence type="ECO:0000259" key="6">
    <source>
        <dbReference type="SMART" id="SM00385"/>
    </source>
</evidence>
<proteinExistence type="inferred from homology"/>
<sequence length="274" mass="31565">MEMSLGVHQGMNLDRRHQIHSQESSESECKLVDYRRQQSVFLGARFIFECGVKLEATPIAIATAASLFHRFFKEVGTKNYDVYLIGGTCLFLAGKVENQYLKVRDIINVCYASIHRNTPPLDLGEVYYAFRGAIFQAELLMMRILKFEIVREQPHKFLTHYLKTIEEWVGYDASYKQPIARTSWAVLQDFHMDPAVTEYPPEALAVAAIQIALQAYGAQVPLCSEQGRNSWQMIMYADLQPDIQNEIMLKMLKVYDMENELLSRFPYKESINGK</sequence>
<evidence type="ECO:0000256" key="5">
    <source>
        <dbReference type="RuleBase" id="RU000383"/>
    </source>
</evidence>
<dbReference type="EMBL" id="CAXLJM020000023">
    <property type="protein sequence ID" value="CAL8089333.1"/>
    <property type="molecule type" value="Genomic_DNA"/>
</dbReference>